<evidence type="ECO:0000256" key="1">
    <source>
        <dbReference type="SAM" id="SignalP"/>
    </source>
</evidence>
<accession>A0A0A9BB54</accession>
<dbReference type="AlphaFoldDB" id="A0A0A9BB54"/>
<protein>
    <submittedName>
        <fullName evidence="2">Uncharacterized protein</fullName>
    </submittedName>
</protein>
<feature type="chain" id="PRO_5002062859" evidence="1">
    <location>
        <begin position="33"/>
        <end position="51"/>
    </location>
</feature>
<keyword evidence="1" id="KW-0732">Signal</keyword>
<name>A0A0A9BB54_ARUDO</name>
<feature type="signal peptide" evidence="1">
    <location>
        <begin position="1"/>
        <end position="32"/>
    </location>
</feature>
<proteinExistence type="predicted"/>
<sequence>MNHVPWFHNTRYIVFVIFLICLLHEPFSPCKSQEVTDVILSFMNWLCFLCQ</sequence>
<dbReference type="EMBL" id="GBRH01236716">
    <property type="protein sequence ID" value="JAD61179.1"/>
    <property type="molecule type" value="Transcribed_RNA"/>
</dbReference>
<reference evidence="2" key="1">
    <citation type="submission" date="2014-09" db="EMBL/GenBank/DDBJ databases">
        <authorList>
            <person name="Magalhaes I.L.F."/>
            <person name="Oliveira U."/>
            <person name="Santos F.R."/>
            <person name="Vidigal T.H.D.A."/>
            <person name="Brescovit A.D."/>
            <person name="Santos A.J."/>
        </authorList>
    </citation>
    <scope>NUCLEOTIDE SEQUENCE</scope>
    <source>
        <tissue evidence="2">Shoot tissue taken approximately 20 cm above the soil surface</tissue>
    </source>
</reference>
<evidence type="ECO:0000313" key="2">
    <source>
        <dbReference type="EMBL" id="JAD61179.1"/>
    </source>
</evidence>
<reference evidence="2" key="2">
    <citation type="journal article" date="2015" name="Data Brief">
        <title>Shoot transcriptome of the giant reed, Arundo donax.</title>
        <authorList>
            <person name="Barrero R.A."/>
            <person name="Guerrero F.D."/>
            <person name="Moolhuijzen P."/>
            <person name="Goolsby J.A."/>
            <person name="Tidwell J."/>
            <person name="Bellgard S.E."/>
            <person name="Bellgard M.I."/>
        </authorList>
    </citation>
    <scope>NUCLEOTIDE SEQUENCE</scope>
    <source>
        <tissue evidence="2">Shoot tissue taken approximately 20 cm above the soil surface</tissue>
    </source>
</reference>
<organism evidence="2">
    <name type="scientific">Arundo donax</name>
    <name type="common">Giant reed</name>
    <name type="synonym">Donax arundinaceus</name>
    <dbReference type="NCBI Taxonomy" id="35708"/>
    <lineage>
        <taxon>Eukaryota</taxon>
        <taxon>Viridiplantae</taxon>
        <taxon>Streptophyta</taxon>
        <taxon>Embryophyta</taxon>
        <taxon>Tracheophyta</taxon>
        <taxon>Spermatophyta</taxon>
        <taxon>Magnoliopsida</taxon>
        <taxon>Liliopsida</taxon>
        <taxon>Poales</taxon>
        <taxon>Poaceae</taxon>
        <taxon>PACMAD clade</taxon>
        <taxon>Arundinoideae</taxon>
        <taxon>Arundineae</taxon>
        <taxon>Arundo</taxon>
    </lineage>
</organism>